<dbReference type="InterPro" id="IPR005648">
    <property type="entry name" value="FlgD"/>
</dbReference>
<evidence type="ECO:0000256" key="5">
    <source>
        <dbReference type="RuleBase" id="RU362076"/>
    </source>
</evidence>
<reference evidence="8 9" key="1">
    <citation type="submission" date="2019-10" db="EMBL/GenBank/DDBJ databases">
        <title>Poseidonibacter ostreae sp. nov., isolated from the gut of the Ostrea denselamellosa.</title>
        <authorList>
            <person name="Choi A."/>
        </authorList>
    </citation>
    <scope>NUCLEOTIDE SEQUENCE [LARGE SCALE GENOMIC DNA]</scope>
    <source>
        <strain evidence="7 9">SJOD-M-33</strain>
        <strain evidence="6 8">SJOD-M-5</strain>
    </source>
</reference>
<dbReference type="GO" id="GO:0044781">
    <property type="term" value="P:bacterial-type flagellum organization"/>
    <property type="evidence" value="ECO:0007669"/>
    <property type="project" value="UniProtKB-UniRule"/>
</dbReference>
<dbReference type="Proteomes" id="UP000461010">
    <property type="component" value="Unassembled WGS sequence"/>
</dbReference>
<organism evidence="7 9">
    <name type="scientific">Poseidonibacter ostreae</name>
    <dbReference type="NCBI Taxonomy" id="2654171"/>
    <lineage>
        <taxon>Bacteria</taxon>
        <taxon>Pseudomonadati</taxon>
        <taxon>Campylobacterota</taxon>
        <taxon>Epsilonproteobacteria</taxon>
        <taxon>Campylobacterales</taxon>
        <taxon>Arcobacteraceae</taxon>
        <taxon>Poseidonibacter</taxon>
    </lineage>
</organism>
<accession>A0A6L4WUY6</accession>
<keyword evidence="8" id="KW-1185">Reference proteome</keyword>
<dbReference type="AlphaFoldDB" id="A0A6L4WUY6"/>
<gene>
    <name evidence="6" type="ORF">GBG18_12475</name>
    <name evidence="7" type="ORF">GBG19_03160</name>
</gene>
<evidence type="ECO:0000256" key="3">
    <source>
        <dbReference type="ARBA" id="ARBA00022795"/>
    </source>
</evidence>
<keyword evidence="3 5" id="KW-1005">Bacterial flagellum biogenesis</keyword>
<name>A0A6L4WUY6_9BACT</name>
<comment type="function">
    <text evidence="4 5">Required for flagellar hook formation. May act as a scaffolding protein.</text>
</comment>
<dbReference type="Proteomes" id="UP000472839">
    <property type="component" value="Unassembled WGS sequence"/>
</dbReference>
<comment type="caution">
    <text evidence="7">The sequence shown here is derived from an EMBL/GenBank/DDBJ whole genome shotgun (WGS) entry which is preliminary data.</text>
</comment>
<dbReference type="RefSeq" id="WP_152191544.1">
    <property type="nucleotide sequence ID" value="NZ_WFKI01000008.1"/>
</dbReference>
<evidence type="ECO:0000313" key="7">
    <source>
        <dbReference type="EMBL" id="KAB7890473.1"/>
    </source>
</evidence>
<dbReference type="Pfam" id="PF03963">
    <property type="entry name" value="FlgD"/>
    <property type="match status" value="1"/>
</dbReference>
<dbReference type="EMBL" id="WFKK01000005">
    <property type="protein sequence ID" value="KAB7890473.1"/>
    <property type="molecule type" value="Genomic_DNA"/>
</dbReference>
<proteinExistence type="inferred from homology"/>
<comment type="similarity">
    <text evidence="1 5">Belongs to the FlgD family.</text>
</comment>
<evidence type="ECO:0000256" key="2">
    <source>
        <dbReference type="ARBA" id="ARBA00016013"/>
    </source>
</evidence>
<protein>
    <recommendedName>
        <fullName evidence="2 5">Basal-body rod modification protein FlgD</fullName>
    </recommendedName>
</protein>
<evidence type="ECO:0000256" key="4">
    <source>
        <dbReference type="ARBA" id="ARBA00024746"/>
    </source>
</evidence>
<evidence type="ECO:0000313" key="9">
    <source>
        <dbReference type="Proteomes" id="UP000472839"/>
    </source>
</evidence>
<dbReference type="EMBL" id="WFKJ01000045">
    <property type="protein sequence ID" value="KAB7888752.1"/>
    <property type="molecule type" value="Genomic_DNA"/>
</dbReference>
<evidence type="ECO:0000313" key="8">
    <source>
        <dbReference type="Proteomes" id="UP000461010"/>
    </source>
</evidence>
<evidence type="ECO:0000256" key="1">
    <source>
        <dbReference type="ARBA" id="ARBA00010577"/>
    </source>
</evidence>
<evidence type="ECO:0000313" key="6">
    <source>
        <dbReference type="EMBL" id="KAB7888752.1"/>
    </source>
</evidence>
<sequence>MSTTVTSSTSTDIYGNTYTTAVNNDELESDDFITLMLTELSMQDPTDPVDSSSMLSTQLELSSLEANIATVTAMEALQSSFEQSALSSSASLIGNIVENGNLDDSGNTKQYKVSSVEGVDGEIYLTAYEISGYYDVYTFSAVDSEDTSIDSSSEEDTVSFTNSDGDTYTFSTYGKTYQELSTEINAVDGITSSIVENSSGKYQMVTSVSNGNSSFKQSGTELAYSSDTATSYDSEAETILYSNISKIY</sequence>